<reference evidence="2 3" key="1">
    <citation type="submission" date="2024-01" db="EMBL/GenBank/DDBJ databases">
        <title>The genomes of 5 underutilized Papilionoideae crops provide insights into root nodulation and disease resistanc.</title>
        <authorList>
            <person name="Jiang F."/>
        </authorList>
    </citation>
    <scope>NUCLEOTIDE SEQUENCE [LARGE SCALE GENOMIC DNA]</scope>
    <source>
        <strain evidence="2">LVBAO_FW01</strain>
        <tissue evidence="2">Leaves</tissue>
    </source>
</reference>
<organism evidence="2 3">
    <name type="scientific">Canavalia gladiata</name>
    <name type="common">Sword bean</name>
    <name type="synonym">Dolichos gladiatus</name>
    <dbReference type="NCBI Taxonomy" id="3824"/>
    <lineage>
        <taxon>Eukaryota</taxon>
        <taxon>Viridiplantae</taxon>
        <taxon>Streptophyta</taxon>
        <taxon>Embryophyta</taxon>
        <taxon>Tracheophyta</taxon>
        <taxon>Spermatophyta</taxon>
        <taxon>Magnoliopsida</taxon>
        <taxon>eudicotyledons</taxon>
        <taxon>Gunneridae</taxon>
        <taxon>Pentapetalae</taxon>
        <taxon>rosids</taxon>
        <taxon>fabids</taxon>
        <taxon>Fabales</taxon>
        <taxon>Fabaceae</taxon>
        <taxon>Papilionoideae</taxon>
        <taxon>50 kb inversion clade</taxon>
        <taxon>NPAAA clade</taxon>
        <taxon>indigoferoid/millettioid clade</taxon>
        <taxon>Phaseoleae</taxon>
        <taxon>Canavalia</taxon>
    </lineage>
</organism>
<evidence type="ECO:0000313" key="3">
    <source>
        <dbReference type="Proteomes" id="UP001367508"/>
    </source>
</evidence>
<dbReference type="EMBL" id="JAYMYQ010000001">
    <property type="protein sequence ID" value="KAK7358396.1"/>
    <property type="molecule type" value="Genomic_DNA"/>
</dbReference>
<evidence type="ECO:0000313" key="2">
    <source>
        <dbReference type="EMBL" id="KAK7358396.1"/>
    </source>
</evidence>
<dbReference type="Proteomes" id="UP001367508">
    <property type="component" value="Unassembled WGS sequence"/>
</dbReference>
<gene>
    <name evidence="2" type="ORF">VNO77_00323</name>
</gene>
<evidence type="ECO:0000256" key="1">
    <source>
        <dbReference type="SAM" id="SignalP"/>
    </source>
</evidence>
<protein>
    <recommendedName>
        <fullName evidence="4">Secreted protein</fullName>
    </recommendedName>
</protein>
<name>A0AAN9MPU5_CANGL</name>
<proteinExistence type="predicted"/>
<sequence>MRELAFFCFFIMFVIPLCSSAPHDWQFADMEWPANRGIKTKIGDNNAKLNVCQIFPHPIFFIYCHHNQTQEQLLFIFLSFFL</sequence>
<accession>A0AAN9MPU5</accession>
<feature type="signal peptide" evidence="1">
    <location>
        <begin position="1"/>
        <end position="20"/>
    </location>
</feature>
<dbReference type="AlphaFoldDB" id="A0AAN9MPU5"/>
<comment type="caution">
    <text evidence="2">The sequence shown here is derived from an EMBL/GenBank/DDBJ whole genome shotgun (WGS) entry which is preliminary data.</text>
</comment>
<evidence type="ECO:0008006" key="4">
    <source>
        <dbReference type="Google" id="ProtNLM"/>
    </source>
</evidence>
<feature type="chain" id="PRO_5042969834" description="Secreted protein" evidence="1">
    <location>
        <begin position="21"/>
        <end position="82"/>
    </location>
</feature>
<keyword evidence="3" id="KW-1185">Reference proteome</keyword>
<keyword evidence="1" id="KW-0732">Signal</keyword>